<feature type="transmembrane region" description="Helical" evidence="7">
    <location>
        <begin position="16"/>
        <end position="35"/>
    </location>
</feature>
<dbReference type="CDD" id="cd06173">
    <property type="entry name" value="MFS_MefA_like"/>
    <property type="match status" value="1"/>
</dbReference>
<dbReference type="RefSeq" id="WP_142043715.1">
    <property type="nucleotide sequence ID" value="NZ_JBHTGS010000002.1"/>
</dbReference>
<feature type="transmembrane region" description="Helical" evidence="7">
    <location>
        <begin position="355"/>
        <end position="376"/>
    </location>
</feature>
<dbReference type="InParanoid" id="A0A543B1X9"/>
<feature type="transmembrane region" description="Helical" evidence="7">
    <location>
        <begin position="157"/>
        <end position="189"/>
    </location>
</feature>
<keyword evidence="2" id="KW-0813">Transport</keyword>
<dbReference type="Gene3D" id="1.20.1250.20">
    <property type="entry name" value="MFS general substrate transporter like domains"/>
    <property type="match status" value="1"/>
</dbReference>
<feature type="transmembrane region" description="Helical" evidence="7">
    <location>
        <begin position="316"/>
        <end position="334"/>
    </location>
</feature>
<keyword evidence="10" id="KW-1185">Reference proteome</keyword>
<feature type="transmembrane region" description="Helical" evidence="7">
    <location>
        <begin position="382"/>
        <end position="404"/>
    </location>
</feature>
<feature type="domain" description="Major facilitator superfamily (MFS) profile" evidence="8">
    <location>
        <begin position="225"/>
        <end position="412"/>
    </location>
</feature>
<dbReference type="PANTHER" id="PTHR23513:SF9">
    <property type="entry name" value="ENTEROBACTIN EXPORTER ENTS"/>
    <property type="match status" value="1"/>
</dbReference>
<keyword evidence="4 7" id="KW-0812">Transmembrane</keyword>
<dbReference type="InterPro" id="IPR036259">
    <property type="entry name" value="MFS_trans_sf"/>
</dbReference>
<name>A0A543B1X9_9ACTN</name>
<keyword evidence="3" id="KW-1003">Cell membrane</keyword>
<sequence length="412" mass="43600">MDRTSWSLMRQRDFALLWWGGLITFLGNWILRVGLPITVLDLTGSTAALAATTAASFLPSLVLGPMVGVFVDRWDRKRVMVIANLAQAAVLSPMLLVDSADKVWILVAVAFASAGISPFTRTAENALLPRLVEQRHLAVANSLNALNNNLARFIGPLIGGTIAVVGGIVGVAAINAATYLISAGLVFLVRGRHRADRGETAESGPIRGMLRDLVEGFAVVRGSRLLWILFAMTVLIGLGEGVMATLFVVFVDRELSGGGEVFGWVVAAQAVGGVAGGLTAGWFAGRFPPRVVVGVSLVLFGLCDLITFNYPQWNPSPIPALVVMVLVGLPSVLYQATMLTLTQLATSDRLRGRVFALRHATLSGCMLAGTGIAAVTATRFDVVAILSTQALTPILAGVLGLVLLRRTVVPKQ</sequence>
<gene>
    <name evidence="9" type="ORF">FB566_4440</name>
</gene>
<dbReference type="Proteomes" id="UP000317043">
    <property type="component" value="Unassembled WGS sequence"/>
</dbReference>
<evidence type="ECO:0000313" key="10">
    <source>
        <dbReference type="Proteomes" id="UP000317043"/>
    </source>
</evidence>
<dbReference type="PANTHER" id="PTHR23513">
    <property type="entry name" value="INTEGRAL MEMBRANE EFFLUX PROTEIN-RELATED"/>
    <property type="match status" value="1"/>
</dbReference>
<dbReference type="InterPro" id="IPR010290">
    <property type="entry name" value="TM_effector"/>
</dbReference>
<evidence type="ECO:0000256" key="5">
    <source>
        <dbReference type="ARBA" id="ARBA00022989"/>
    </source>
</evidence>
<dbReference type="GO" id="GO:0022857">
    <property type="term" value="F:transmembrane transporter activity"/>
    <property type="evidence" value="ECO:0007669"/>
    <property type="project" value="InterPro"/>
</dbReference>
<feature type="transmembrane region" description="Helical" evidence="7">
    <location>
        <begin position="262"/>
        <end position="284"/>
    </location>
</feature>
<comment type="caution">
    <text evidence="9">The sequence shown here is derived from an EMBL/GenBank/DDBJ whole genome shotgun (WGS) entry which is preliminary data.</text>
</comment>
<proteinExistence type="predicted"/>
<dbReference type="GO" id="GO:0005886">
    <property type="term" value="C:plasma membrane"/>
    <property type="evidence" value="ECO:0007669"/>
    <property type="project" value="UniProtKB-SubCell"/>
</dbReference>
<feature type="transmembrane region" description="Helical" evidence="7">
    <location>
        <begin position="103"/>
        <end position="120"/>
    </location>
</feature>
<evidence type="ECO:0000256" key="3">
    <source>
        <dbReference type="ARBA" id="ARBA00022475"/>
    </source>
</evidence>
<dbReference type="SUPFAM" id="SSF103473">
    <property type="entry name" value="MFS general substrate transporter"/>
    <property type="match status" value="1"/>
</dbReference>
<dbReference type="PROSITE" id="PS50850">
    <property type="entry name" value="MFS"/>
    <property type="match status" value="1"/>
</dbReference>
<evidence type="ECO:0000256" key="6">
    <source>
        <dbReference type="ARBA" id="ARBA00023136"/>
    </source>
</evidence>
<dbReference type="AlphaFoldDB" id="A0A543B1X9"/>
<reference evidence="9 10" key="1">
    <citation type="submission" date="2019-06" db="EMBL/GenBank/DDBJ databases">
        <title>Sequencing the genomes of 1000 actinobacteria strains.</title>
        <authorList>
            <person name="Klenk H.-P."/>
        </authorList>
    </citation>
    <scope>NUCLEOTIDE SEQUENCE [LARGE SCALE GENOMIC DNA]</scope>
    <source>
        <strain evidence="9 10">DSM 45928</strain>
    </source>
</reference>
<organism evidence="9 10">
    <name type="scientific">Stackebrandtia endophytica</name>
    <dbReference type="NCBI Taxonomy" id="1496996"/>
    <lineage>
        <taxon>Bacteria</taxon>
        <taxon>Bacillati</taxon>
        <taxon>Actinomycetota</taxon>
        <taxon>Actinomycetes</taxon>
        <taxon>Glycomycetales</taxon>
        <taxon>Glycomycetaceae</taxon>
        <taxon>Stackebrandtia</taxon>
    </lineage>
</organism>
<evidence type="ECO:0000256" key="4">
    <source>
        <dbReference type="ARBA" id="ARBA00022692"/>
    </source>
</evidence>
<accession>A0A543B1X9</accession>
<evidence type="ECO:0000256" key="1">
    <source>
        <dbReference type="ARBA" id="ARBA00004429"/>
    </source>
</evidence>
<feature type="transmembrane region" description="Helical" evidence="7">
    <location>
        <begin position="47"/>
        <end position="71"/>
    </location>
</feature>
<dbReference type="EMBL" id="VFOW01000001">
    <property type="protein sequence ID" value="TQL78845.1"/>
    <property type="molecule type" value="Genomic_DNA"/>
</dbReference>
<feature type="transmembrane region" description="Helical" evidence="7">
    <location>
        <begin position="291"/>
        <end position="310"/>
    </location>
</feature>
<comment type="subcellular location">
    <subcellularLocation>
        <location evidence="1">Cell inner membrane</location>
        <topology evidence="1">Multi-pass membrane protein</topology>
    </subcellularLocation>
</comment>
<keyword evidence="5 7" id="KW-1133">Transmembrane helix</keyword>
<evidence type="ECO:0000256" key="7">
    <source>
        <dbReference type="SAM" id="Phobius"/>
    </source>
</evidence>
<evidence type="ECO:0000256" key="2">
    <source>
        <dbReference type="ARBA" id="ARBA00022448"/>
    </source>
</evidence>
<keyword evidence="6 7" id="KW-0472">Membrane</keyword>
<feature type="transmembrane region" description="Helical" evidence="7">
    <location>
        <begin position="225"/>
        <end position="250"/>
    </location>
</feature>
<dbReference type="InterPro" id="IPR020846">
    <property type="entry name" value="MFS_dom"/>
</dbReference>
<evidence type="ECO:0000313" key="9">
    <source>
        <dbReference type="EMBL" id="TQL78845.1"/>
    </source>
</evidence>
<dbReference type="Pfam" id="PF05977">
    <property type="entry name" value="MFS_3"/>
    <property type="match status" value="1"/>
</dbReference>
<protein>
    <submittedName>
        <fullName evidence="9">Putative MFS family arabinose efflux permease</fullName>
    </submittedName>
</protein>
<evidence type="ECO:0000259" key="8">
    <source>
        <dbReference type="PROSITE" id="PS50850"/>
    </source>
</evidence>
<dbReference type="OrthoDB" id="3810421at2"/>